<keyword evidence="4" id="KW-0479">Metal-binding</keyword>
<accession>A0A8X6G9K5</accession>
<sequence length="564" mass="64506">MAILNEYKEKSHKDNFYNPIGLSGYLTPLQRKKLREKRNIKLSAFDEKEPNSLRKITTEKGIKKAKTLRTPKLKVKAKVIKKILNRKHSKEVGPQLECSISKLIQHRKDESMKEKRFFKSRSPQHLKKAKFVMPLTYKKNLLDFGSEKFVSSPTTLQPIENVAERTSVNKALTQLESLKIDQNDMQVNTDKKIDTLDDSLAIDSENTERSNLEANSTVDKQILADISRNLENTKCKFDSNSNREVIPDIFDFNWPSDEELLERQQRARAKLRESIKLKYNARLNDSKEIVNDSEQLSSPKYYPIFNSDQSCNQQENNQSKSKKAPLNIMDTSKAGEQLIIDAGQKEIGAKMCKTCGMIYFIGQEEDEKLHSGYHQTFLINLRFPGWKKECVVGLFDDGRIIQVTENDKNFKLKKIQDILFIVNRDLGFPNAGLPVRPNVMFLLFISVDKKVGGCVVAESIDSACRVISDENSVEEKSDGKVIWKLGSWYASSESVPAICGINRIWVSRELRRSKVASRLVDCLRQNFIFGHVVELHELAFTDPSPDGREFAAAYTGTDNFLVYK</sequence>
<name>A0A8X6G9K5_TRICU</name>
<dbReference type="Pfam" id="PF13878">
    <property type="entry name" value="zf-C2H2_3"/>
    <property type="match status" value="1"/>
</dbReference>
<keyword evidence="5" id="KW-0863">Zinc-finger</keyword>
<comment type="similarity">
    <text evidence="2">Belongs to the acetyltransferase family. ECO subfamily.</text>
</comment>
<keyword evidence="13" id="KW-1185">Reference proteome</keyword>
<comment type="caution">
    <text evidence="12">The sequence shown here is derived from an EMBL/GenBank/DDBJ whole genome shotgun (WGS) entry which is preliminary data.</text>
</comment>
<dbReference type="GO" id="GO:0005634">
    <property type="term" value="C:nucleus"/>
    <property type="evidence" value="ECO:0007669"/>
    <property type="project" value="UniProtKB-SubCell"/>
</dbReference>
<dbReference type="GO" id="GO:0008270">
    <property type="term" value="F:zinc ion binding"/>
    <property type="evidence" value="ECO:0007669"/>
    <property type="project" value="UniProtKB-KW"/>
</dbReference>
<evidence type="ECO:0000256" key="1">
    <source>
        <dbReference type="ARBA" id="ARBA00004123"/>
    </source>
</evidence>
<evidence type="ECO:0000256" key="6">
    <source>
        <dbReference type="ARBA" id="ARBA00022833"/>
    </source>
</evidence>
<evidence type="ECO:0000259" key="10">
    <source>
        <dbReference type="Pfam" id="PF13878"/>
    </source>
</evidence>
<dbReference type="Pfam" id="PF13880">
    <property type="entry name" value="Acetyltransf_13"/>
    <property type="match status" value="1"/>
</dbReference>
<keyword evidence="8" id="KW-0131">Cell cycle</keyword>
<evidence type="ECO:0000256" key="7">
    <source>
        <dbReference type="ARBA" id="ARBA00023242"/>
    </source>
</evidence>
<keyword evidence="3" id="KW-0808">Transferase</keyword>
<feature type="domain" description="N-acetyltransferase ESCO zinc-finger" evidence="10">
    <location>
        <begin position="337"/>
        <end position="375"/>
    </location>
</feature>
<feature type="domain" description="N-acetyltransferase ESCO acetyl-transferase" evidence="11">
    <location>
        <begin position="495"/>
        <end position="563"/>
    </location>
</feature>
<keyword evidence="9" id="KW-0012">Acyltransferase</keyword>
<dbReference type="InterPro" id="IPR028005">
    <property type="entry name" value="AcTrfase_ESCO_Znf_dom"/>
</dbReference>
<dbReference type="PANTHER" id="PTHR45884:SF2">
    <property type="entry name" value="N-ACETYLTRANSFERASE ECO"/>
    <property type="match status" value="1"/>
</dbReference>
<keyword evidence="7" id="KW-0539">Nucleus</keyword>
<evidence type="ECO:0000256" key="8">
    <source>
        <dbReference type="ARBA" id="ARBA00023306"/>
    </source>
</evidence>
<evidence type="ECO:0000256" key="4">
    <source>
        <dbReference type="ARBA" id="ARBA00022723"/>
    </source>
</evidence>
<organism evidence="12 13">
    <name type="scientific">Trichonephila clavata</name>
    <name type="common">Joro spider</name>
    <name type="synonym">Nephila clavata</name>
    <dbReference type="NCBI Taxonomy" id="2740835"/>
    <lineage>
        <taxon>Eukaryota</taxon>
        <taxon>Metazoa</taxon>
        <taxon>Ecdysozoa</taxon>
        <taxon>Arthropoda</taxon>
        <taxon>Chelicerata</taxon>
        <taxon>Arachnida</taxon>
        <taxon>Araneae</taxon>
        <taxon>Araneomorphae</taxon>
        <taxon>Entelegynae</taxon>
        <taxon>Araneoidea</taxon>
        <taxon>Nephilidae</taxon>
        <taxon>Trichonephila</taxon>
    </lineage>
</organism>
<dbReference type="EMBL" id="BMAO01031773">
    <property type="protein sequence ID" value="GFQ77548.1"/>
    <property type="molecule type" value="Genomic_DNA"/>
</dbReference>
<comment type="subcellular location">
    <subcellularLocation>
        <location evidence="1">Nucleus</location>
    </subcellularLocation>
</comment>
<evidence type="ECO:0000256" key="5">
    <source>
        <dbReference type="ARBA" id="ARBA00022771"/>
    </source>
</evidence>
<reference evidence="12" key="1">
    <citation type="submission" date="2020-07" db="EMBL/GenBank/DDBJ databases">
        <title>Multicomponent nature underlies the extraordinary mechanical properties of spider dragline silk.</title>
        <authorList>
            <person name="Kono N."/>
            <person name="Nakamura H."/>
            <person name="Mori M."/>
            <person name="Yoshida Y."/>
            <person name="Ohtoshi R."/>
            <person name="Malay A.D."/>
            <person name="Moran D.A.P."/>
            <person name="Tomita M."/>
            <person name="Numata K."/>
            <person name="Arakawa K."/>
        </authorList>
    </citation>
    <scope>NUCLEOTIDE SEQUENCE</scope>
</reference>
<evidence type="ECO:0000256" key="3">
    <source>
        <dbReference type="ARBA" id="ARBA00022679"/>
    </source>
</evidence>
<dbReference type="PANTHER" id="PTHR45884">
    <property type="entry name" value="N-ACETYLTRANSFERASE ECO"/>
    <property type="match status" value="1"/>
</dbReference>
<dbReference type="OrthoDB" id="428854at2759"/>
<dbReference type="GO" id="GO:0000785">
    <property type="term" value="C:chromatin"/>
    <property type="evidence" value="ECO:0007669"/>
    <property type="project" value="TreeGrafter"/>
</dbReference>
<evidence type="ECO:0000256" key="2">
    <source>
        <dbReference type="ARBA" id="ARBA00005816"/>
    </source>
</evidence>
<dbReference type="GO" id="GO:0061733">
    <property type="term" value="F:protein-lysine-acetyltransferase activity"/>
    <property type="evidence" value="ECO:0007669"/>
    <property type="project" value="TreeGrafter"/>
</dbReference>
<evidence type="ECO:0000313" key="13">
    <source>
        <dbReference type="Proteomes" id="UP000887116"/>
    </source>
</evidence>
<keyword evidence="6" id="KW-0862">Zinc</keyword>
<dbReference type="InterPro" id="IPR028009">
    <property type="entry name" value="ESCO_Acetyltransf_dom"/>
</dbReference>
<evidence type="ECO:0000256" key="9">
    <source>
        <dbReference type="ARBA" id="ARBA00023315"/>
    </source>
</evidence>
<evidence type="ECO:0000259" key="11">
    <source>
        <dbReference type="Pfam" id="PF13880"/>
    </source>
</evidence>
<protein>
    <submittedName>
        <fullName evidence="12">N-acetyltransferase ESCO1</fullName>
    </submittedName>
</protein>
<gene>
    <name evidence="12" type="primary">Esco1</name>
    <name evidence="12" type="ORF">TNCT_137111</name>
</gene>
<dbReference type="GO" id="GO:0007064">
    <property type="term" value="P:mitotic sister chromatid cohesion"/>
    <property type="evidence" value="ECO:0007669"/>
    <property type="project" value="TreeGrafter"/>
</dbReference>
<dbReference type="AlphaFoldDB" id="A0A8X6G9K5"/>
<dbReference type="Proteomes" id="UP000887116">
    <property type="component" value="Unassembled WGS sequence"/>
</dbReference>
<proteinExistence type="inferred from homology"/>
<evidence type="ECO:0000313" key="12">
    <source>
        <dbReference type="EMBL" id="GFQ77548.1"/>
    </source>
</evidence>